<keyword evidence="4" id="KW-0539">Nucleus</keyword>
<evidence type="ECO:0000313" key="8">
    <source>
        <dbReference type="Proteomes" id="UP000327118"/>
    </source>
</evidence>
<evidence type="ECO:0000259" key="6">
    <source>
        <dbReference type="PROSITE" id="PS50048"/>
    </source>
</evidence>
<feature type="domain" description="Zn(2)-C6 fungal-type" evidence="6">
    <location>
        <begin position="26"/>
        <end position="55"/>
    </location>
</feature>
<dbReference type="PANTHER" id="PTHR47655">
    <property type="entry name" value="QUINIC ACID UTILIZATION ACTIVATOR"/>
    <property type="match status" value="1"/>
</dbReference>
<dbReference type="SUPFAM" id="SSF57701">
    <property type="entry name" value="Zn2/Cys6 DNA-binding domain"/>
    <property type="match status" value="1"/>
</dbReference>
<dbReference type="Proteomes" id="UP000327118">
    <property type="component" value="Unassembled WGS sequence"/>
</dbReference>
<dbReference type="AlphaFoldDB" id="A0A5N6Z9K0"/>
<name>A0A5N6Z9K0_9EURO</name>
<protein>
    <recommendedName>
        <fullName evidence="6">Zn(2)-C6 fungal-type domain-containing protein</fullName>
    </recommendedName>
</protein>
<dbReference type="OrthoDB" id="4151048at2759"/>
<dbReference type="GO" id="GO:0003677">
    <property type="term" value="F:DNA binding"/>
    <property type="evidence" value="ECO:0007669"/>
    <property type="project" value="UniProtKB-KW"/>
</dbReference>
<evidence type="ECO:0000256" key="3">
    <source>
        <dbReference type="ARBA" id="ARBA00023163"/>
    </source>
</evidence>
<dbReference type="PROSITE" id="PS00463">
    <property type="entry name" value="ZN2_CY6_FUNGAL_1"/>
    <property type="match status" value="1"/>
</dbReference>
<keyword evidence="8" id="KW-1185">Reference proteome</keyword>
<dbReference type="PROSITE" id="PS50048">
    <property type="entry name" value="ZN2_CY6_FUNGAL_2"/>
    <property type="match status" value="1"/>
</dbReference>
<evidence type="ECO:0000313" key="7">
    <source>
        <dbReference type="EMBL" id="KAE8353853.1"/>
    </source>
</evidence>
<sequence length="254" mass="28447">MKRRQSSSLPHDSPVESRPRKRVCKACDRCRSKKSKCDGERSCSRCQLDNTACHYGEKKTAREKIYPKGYVEMLEEQQGWLVCGVQTLYQRLMHGAGWPGRPLRCEQNGHPLTHDLLSHLGAINRPEHEAEGEFTTRQSEDITSQNPSETRPDSAPFSPTLPYTLDGASSLAPSTRHTPSLKTSQTTDTSSGFLSTRGSQDDIEDLPWPTSPQWSENVSPFDDMNFISGFEYMTTPFDDPIVSLLPDPPHPPVA</sequence>
<dbReference type="CDD" id="cd00067">
    <property type="entry name" value="GAL4"/>
    <property type="match status" value="1"/>
</dbReference>
<organism evidence="7 8">
    <name type="scientific">Aspergillus coremiiformis</name>
    <dbReference type="NCBI Taxonomy" id="138285"/>
    <lineage>
        <taxon>Eukaryota</taxon>
        <taxon>Fungi</taxon>
        <taxon>Dikarya</taxon>
        <taxon>Ascomycota</taxon>
        <taxon>Pezizomycotina</taxon>
        <taxon>Eurotiomycetes</taxon>
        <taxon>Eurotiomycetidae</taxon>
        <taxon>Eurotiales</taxon>
        <taxon>Aspergillaceae</taxon>
        <taxon>Aspergillus</taxon>
        <taxon>Aspergillus subgen. Circumdati</taxon>
    </lineage>
</organism>
<dbReference type="InterPro" id="IPR052783">
    <property type="entry name" value="Metabolic/Drug-Res_Regulator"/>
</dbReference>
<dbReference type="InterPro" id="IPR001138">
    <property type="entry name" value="Zn2Cys6_DnaBD"/>
</dbReference>
<dbReference type="Pfam" id="PF00172">
    <property type="entry name" value="Zn_clus"/>
    <property type="match status" value="1"/>
</dbReference>
<dbReference type="SMART" id="SM00066">
    <property type="entry name" value="GAL4"/>
    <property type="match status" value="1"/>
</dbReference>
<evidence type="ECO:0000256" key="1">
    <source>
        <dbReference type="ARBA" id="ARBA00023015"/>
    </source>
</evidence>
<dbReference type="PANTHER" id="PTHR47655:SF3">
    <property type="entry name" value="ZN(II)2CYS6 TRANSCRIPTION FACTOR (EUROFUNG)"/>
    <property type="match status" value="1"/>
</dbReference>
<accession>A0A5N6Z9K0</accession>
<evidence type="ECO:0000256" key="2">
    <source>
        <dbReference type="ARBA" id="ARBA00023125"/>
    </source>
</evidence>
<dbReference type="GO" id="GO:0000981">
    <property type="term" value="F:DNA-binding transcription factor activity, RNA polymerase II-specific"/>
    <property type="evidence" value="ECO:0007669"/>
    <property type="project" value="InterPro"/>
</dbReference>
<feature type="compositionally biased region" description="Polar residues" evidence="5">
    <location>
        <begin position="171"/>
        <end position="198"/>
    </location>
</feature>
<dbReference type="EMBL" id="ML739087">
    <property type="protein sequence ID" value="KAE8353853.1"/>
    <property type="molecule type" value="Genomic_DNA"/>
</dbReference>
<gene>
    <name evidence="7" type="ORF">BDV28DRAFT_99302</name>
</gene>
<reference evidence="8" key="1">
    <citation type="submission" date="2019-04" db="EMBL/GenBank/DDBJ databases">
        <title>Friends and foes A comparative genomics studyof 23 Aspergillus species from section Flavi.</title>
        <authorList>
            <consortium name="DOE Joint Genome Institute"/>
            <person name="Kjaerbolling I."/>
            <person name="Vesth T."/>
            <person name="Frisvad J.C."/>
            <person name="Nybo J.L."/>
            <person name="Theobald S."/>
            <person name="Kildgaard S."/>
            <person name="Isbrandt T."/>
            <person name="Kuo A."/>
            <person name="Sato A."/>
            <person name="Lyhne E.K."/>
            <person name="Kogle M.E."/>
            <person name="Wiebenga A."/>
            <person name="Kun R.S."/>
            <person name="Lubbers R.J."/>
            <person name="Makela M.R."/>
            <person name="Barry K."/>
            <person name="Chovatia M."/>
            <person name="Clum A."/>
            <person name="Daum C."/>
            <person name="Haridas S."/>
            <person name="He G."/>
            <person name="LaButti K."/>
            <person name="Lipzen A."/>
            <person name="Mondo S."/>
            <person name="Riley R."/>
            <person name="Salamov A."/>
            <person name="Simmons B.A."/>
            <person name="Magnuson J.K."/>
            <person name="Henrissat B."/>
            <person name="Mortensen U.H."/>
            <person name="Larsen T.O."/>
            <person name="Devries R.P."/>
            <person name="Grigoriev I.V."/>
            <person name="Machida M."/>
            <person name="Baker S.E."/>
            <person name="Andersen M.R."/>
        </authorList>
    </citation>
    <scope>NUCLEOTIDE SEQUENCE [LARGE SCALE GENOMIC DNA]</scope>
    <source>
        <strain evidence="8">CBS 553.77</strain>
    </source>
</reference>
<evidence type="ECO:0000256" key="4">
    <source>
        <dbReference type="ARBA" id="ARBA00023242"/>
    </source>
</evidence>
<feature type="compositionally biased region" description="Polar residues" evidence="5">
    <location>
        <begin position="135"/>
        <end position="149"/>
    </location>
</feature>
<keyword evidence="1" id="KW-0805">Transcription regulation</keyword>
<dbReference type="GO" id="GO:0008270">
    <property type="term" value="F:zinc ion binding"/>
    <property type="evidence" value="ECO:0007669"/>
    <property type="project" value="InterPro"/>
</dbReference>
<dbReference type="GO" id="GO:0009893">
    <property type="term" value="P:positive regulation of metabolic process"/>
    <property type="evidence" value="ECO:0007669"/>
    <property type="project" value="UniProtKB-ARBA"/>
</dbReference>
<dbReference type="Gene3D" id="4.10.240.10">
    <property type="entry name" value="Zn(2)-C6 fungal-type DNA-binding domain"/>
    <property type="match status" value="1"/>
</dbReference>
<keyword evidence="2" id="KW-0238">DNA-binding</keyword>
<dbReference type="InterPro" id="IPR036864">
    <property type="entry name" value="Zn2-C6_fun-type_DNA-bd_sf"/>
</dbReference>
<proteinExistence type="predicted"/>
<feature type="region of interest" description="Disordered" evidence="5">
    <location>
        <begin position="129"/>
        <end position="219"/>
    </location>
</feature>
<keyword evidence="3" id="KW-0804">Transcription</keyword>
<feature type="region of interest" description="Disordered" evidence="5">
    <location>
        <begin position="1"/>
        <end position="21"/>
    </location>
</feature>
<feature type="compositionally biased region" description="Polar residues" evidence="5">
    <location>
        <begin position="1"/>
        <end position="10"/>
    </location>
</feature>
<evidence type="ECO:0000256" key="5">
    <source>
        <dbReference type="SAM" id="MobiDB-lite"/>
    </source>
</evidence>